<dbReference type="Proteomes" id="UP000070544">
    <property type="component" value="Unassembled WGS sequence"/>
</dbReference>
<gene>
    <name evidence="8" type="ORF">M427DRAFT_29321</name>
</gene>
<dbReference type="Gene3D" id="2.130.10.10">
    <property type="entry name" value="YVTN repeat-like/Quinoprotein amine dehydrogenase"/>
    <property type="match status" value="2"/>
</dbReference>
<dbReference type="PANTHER" id="PTHR44019">
    <property type="entry name" value="WD REPEAT-CONTAINING PROTEIN 55"/>
    <property type="match status" value="1"/>
</dbReference>
<feature type="compositionally biased region" description="Gly residues" evidence="7">
    <location>
        <begin position="508"/>
        <end position="518"/>
    </location>
</feature>
<dbReference type="SUPFAM" id="SSF50978">
    <property type="entry name" value="WD40 repeat-like"/>
    <property type="match status" value="1"/>
</dbReference>
<comment type="similarity">
    <text evidence="1">Belongs to the WD repeat WDR55 family.</text>
</comment>
<dbReference type="InterPro" id="IPR050505">
    <property type="entry name" value="WDR55/POC1"/>
</dbReference>
<reference evidence="8 9" key="1">
    <citation type="journal article" date="2015" name="Genome Biol. Evol.">
        <title>Phylogenomic analyses indicate that early fungi evolved digesting cell walls of algal ancestors of land plants.</title>
        <authorList>
            <person name="Chang Y."/>
            <person name="Wang S."/>
            <person name="Sekimoto S."/>
            <person name="Aerts A.L."/>
            <person name="Choi C."/>
            <person name="Clum A."/>
            <person name="LaButti K.M."/>
            <person name="Lindquist E.A."/>
            <person name="Yee Ngan C."/>
            <person name="Ohm R.A."/>
            <person name="Salamov A.A."/>
            <person name="Grigoriev I.V."/>
            <person name="Spatafora J.W."/>
            <person name="Berbee M.L."/>
        </authorList>
    </citation>
    <scope>NUCLEOTIDE SEQUENCE [LARGE SCALE GENOMIC DNA]</scope>
    <source>
        <strain evidence="8 9">JEL478</strain>
    </source>
</reference>
<accession>A0A139AQS3</accession>
<dbReference type="EMBL" id="KQ965740">
    <property type="protein sequence ID" value="KXS18853.1"/>
    <property type="molecule type" value="Genomic_DNA"/>
</dbReference>
<feature type="region of interest" description="Disordered" evidence="7">
    <location>
        <begin position="1"/>
        <end position="20"/>
    </location>
</feature>
<evidence type="ECO:0000256" key="2">
    <source>
        <dbReference type="ARBA" id="ARBA00022574"/>
    </source>
</evidence>
<dbReference type="OrthoDB" id="2288928at2759"/>
<evidence type="ECO:0000256" key="5">
    <source>
        <dbReference type="ARBA" id="ARBA00039514"/>
    </source>
</evidence>
<dbReference type="PANTHER" id="PTHR44019:SF20">
    <property type="entry name" value="WD REPEAT-CONTAINING PROTEIN 55"/>
    <property type="match status" value="1"/>
</dbReference>
<dbReference type="InterPro" id="IPR036322">
    <property type="entry name" value="WD40_repeat_dom_sf"/>
</dbReference>
<evidence type="ECO:0000256" key="7">
    <source>
        <dbReference type="SAM" id="MobiDB-lite"/>
    </source>
</evidence>
<feature type="compositionally biased region" description="Acidic residues" evidence="7">
    <location>
        <begin position="333"/>
        <end position="349"/>
    </location>
</feature>
<evidence type="ECO:0000313" key="9">
    <source>
        <dbReference type="Proteomes" id="UP000070544"/>
    </source>
</evidence>
<dbReference type="OMA" id="VYTMISF"/>
<keyword evidence="2 6" id="KW-0853">WD repeat</keyword>
<dbReference type="PROSITE" id="PS50082">
    <property type="entry name" value="WD_REPEATS_2"/>
    <property type="match status" value="1"/>
</dbReference>
<evidence type="ECO:0000256" key="6">
    <source>
        <dbReference type="PROSITE-ProRule" id="PRU00221"/>
    </source>
</evidence>
<dbReference type="PROSITE" id="PS00678">
    <property type="entry name" value="WD_REPEATS_1"/>
    <property type="match status" value="2"/>
</dbReference>
<sequence length="518" mass="55245">MGRKRRENTDASIDGDAEPPIPNLTFPAQVFDLAFHPTKDILAVGLLTGHLACYRYSDGATSELYNVKQHKKSCRSIGFSHDGTGLYSASKDKSLLLTDVETGKVLGRKKDAHESPVNILLTLSETMIATGDDDGTVKLWDTRTFRSSTSSSANPATPSSDALTVYKDNDDFISSMHYVEHKKHLIVTGGDGFLSVFDIRKPTILARSDNQEDELLCVTVVKGFRKAVVGTQSGVLDLFTYGRWGDVSDRFPGHPGSIDCITSLSDDCIVTGCSDGIIRILSILPNKLLGVVGAHDDGFGVERLRVDHSGRLMATTSVDEEVRFWDVGWIVDGEGDEDGDDDEDEDSDEGKEGVEGEDTAGVKADYGDDAREGAGSDSDDESDLASEGFEDIEDESSEPSDGEPEGGSGLAMAERSDSSYSDSEEDDAGAPSSATKDGTPAQPPPSGNTKPKPIPKPSPLVNRPPPSDGSDSDSDNGPAGKKKRKRKRAKNVGVDRMVGGKRVKKGGGKGGGFYDGLL</sequence>
<dbReference type="InterPro" id="IPR001680">
    <property type="entry name" value="WD40_rpt"/>
</dbReference>
<evidence type="ECO:0000256" key="1">
    <source>
        <dbReference type="ARBA" id="ARBA00007625"/>
    </source>
</evidence>
<protein>
    <recommendedName>
        <fullName evidence="4">WD repeat-containing protein JIP5</fullName>
    </recommendedName>
    <alternativeName>
        <fullName evidence="5">WD repeat-containing protein jip5</fullName>
    </alternativeName>
</protein>
<evidence type="ECO:0000313" key="8">
    <source>
        <dbReference type="EMBL" id="KXS18853.1"/>
    </source>
</evidence>
<dbReference type="SMART" id="SM00320">
    <property type="entry name" value="WD40"/>
    <property type="match status" value="6"/>
</dbReference>
<evidence type="ECO:0000256" key="4">
    <source>
        <dbReference type="ARBA" id="ARBA00039238"/>
    </source>
</evidence>
<feature type="repeat" description="WD" evidence="6">
    <location>
        <begin position="110"/>
        <end position="150"/>
    </location>
</feature>
<dbReference type="STRING" id="1344416.A0A139AQS3"/>
<dbReference type="InterPro" id="IPR019775">
    <property type="entry name" value="WD40_repeat_CS"/>
</dbReference>
<feature type="compositionally biased region" description="Basic and acidic residues" evidence="7">
    <location>
        <begin position="365"/>
        <end position="374"/>
    </location>
</feature>
<dbReference type="AlphaFoldDB" id="A0A139AQS3"/>
<evidence type="ECO:0000256" key="3">
    <source>
        <dbReference type="ARBA" id="ARBA00022737"/>
    </source>
</evidence>
<keyword evidence="3" id="KW-0677">Repeat</keyword>
<name>A0A139AQS3_GONPJ</name>
<organism evidence="8 9">
    <name type="scientific">Gonapodya prolifera (strain JEL478)</name>
    <name type="common">Monoblepharis prolifera</name>
    <dbReference type="NCBI Taxonomy" id="1344416"/>
    <lineage>
        <taxon>Eukaryota</taxon>
        <taxon>Fungi</taxon>
        <taxon>Fungi incertae sedis</taxon>
        <taxon>Chytridiomycota</taxon>
        <taxon>Chytridiomycota incertae sedis</taxon>
        <taxon>Monoblepharidomycetes</taxon>
        <taxon>Monoblepharidales</taxon>
        <taxon>Gonapodyaceae</taxon>
        <taxon>Gonapodya</taxon>
    </lineage>
</organism>
<feature type="compositionally biased region" description="Pro residues" evidence="7">
    <location>
        <begin position="441"/>
        <end position="467"/>
    </location>
</feature>
<feature type="region of interest" description="Disordered" evidence="7">
    <location>
        <begin position="331"/>
        <end position="518"/>
    </location>
</feature>
<dbReference type="InterPro" id="IPR015943">
    <property type="entry name" value="WD40/YVTN_repeat-like_dom_sf"/>
</dbReference>
<feature type="compositionally biased region" description="Basic residues" evidence="7">
    <location>
        <begin position="480"/>
        <end position="490"/>
    </location>
</feature>
<dbReference type="Pfam" id="PF24796">
    <property type="entry name" value="WDR55"/>
    <property type="match status" value="1"/>
</dbReference>
<keyword evidence="9" id="KW-1185">Reference proteome</keyword>
<proteinExistence type="inferred from homology"/>
<feature type="compositionally biased region" description="Acidic residues" evidence="7">
    <location>
        <begin position="377"/>
        <end position="404"/>
    </location>
</feature>